<evidence type="ECO:0000256" key="2">
    <source>
        <dbReference type="ARBA" id="ARBA00023002"/>
    </source>
</evidence>
<evidence type="ECO:0000313" key="3">
    <source>
        <dbReference type="EMBL" id="MEV0712171.1"/>
    </source>
</evidence>
<dbReference type="NCBIfam" id="NF005395">
    <property type="entry name" value="PRK06940.1"/>
    <property type="match status" value="1"/>
</dbReference>
<dbReference type="Gene3D" id="3.40.50.720">
    <property type="entry name" value="NAD(P)-binding Rossmann-like Domain"/>
    <property type="match status" value="1"/>
</dbReference>
<dbReference type="Pfam" id="PF00106">
    <property type="entry name" value="adh_short"/>
    <property type="match status" value="1"/>
</dbReference>
<protein>
    <submittedName>
        <fullName evidence="3">SDR family oxidoreductase</fullName>
    </submittedName>
</protein>
<accession>A0ABV3G445</accession>
<dbReference type="InterPro" id="IPR002347">
    <property type="entry name" value="SDR_fam"/>
</dbReference>
<comment type="similarity">
    <text evidence="1">Belongs to the short-chain dehydrogenases/reductases (SDR) family.</text>
</comment>
<dbReference type="PANTHER" id="PTHR24321:SF8">
    <property type="entry name" value="ESTRADIOL 17-BETA-DEHYDROGENASE 8-RELATED"/>
    <property type="match status" value="1"/>
</dbReference>
<sequence length="275" mass="28047">MDRDVAVVIGIGGMGRAIAGRIGSGRSILLADFDEAALTAVAGQLRDAGHLVTARVVDVADRESVRSLADAAAALGPVTHLAHTAGLSPTQATADRILRVDLAGVAYVLDEFARVIAPGGAGVVVASMAAHMSSAHFAEHDRALATTPAERLLALPFLSSDEPIHPTVAYALAKHANVLRVRAAAGAWGARGARVNSISPGVISTPMGQQELDGTTGEHMRAMVRMSATGRLGTPDDIAAATAFLLDPQASFVTGTDLLVDGGVVAAVRALAFAE</sequence>
<keyword evidence="2" id="KW-0560">Oxidoreductase</keyword>
<keyword evidence="4" id="KW-1185">Reference proteome</keyword>
<dbReference type="InterPro" id="IPR036291">
    <property type="entry name" value="NAD(P)-bd_dom_sf"/>
</dbReference>
<evidence type="ECO:0000313" key="4">
    <source>
        <dbReference type="Proteomes" id="UP001551695"/>
    </source>
</evidence>
<dbReference type="Pfam" id="PF13561">
    <property type="entry name" value="adh_short_C2"/>
    <property type="match status" value="1"/>
</dbReference>
<dbReference type="PANTHER" id="PTHR24321">
    <property type="entry name" value="DEHYDROGENASES, SHORT CHAIN"/>
    <property type="match status" value="1"/>
</dbReference>
<name>A0ABV3G445_9NOCA</name>
<evidence type="ECO:0000256" key="1">
    <source>
        <dbReference type="ARBA" id="ARBA00006484"/>
    </source>
</evidence>
<reference evidence="3 4" key="1">
    <citation type="submission" date="2024-06" db="EMBL/GenBank/DDBJ databases">
        <title>The Natural Products Discovery Center: Release of the First 8490 Sequenced Strains for Exploring Actinobacteria Biosynthetic Diversity.</title>
        <authorList>
            <person name="Kalkreuter E."/>
            <person name="Kautsar S.A."/>
            <person name="Yang D."/>
            <person name="Bader C.D."/>
            <person name="Teijaro C.N."/>
            <person name="Fluegel L."/>
            <person name="Davis C.M."/>
            <person name="Simpson J.R."/>
            <person name="Lauterbach L."/>
            <person name="Steele A.D."/>
            <person name="Gui C."/>
            <person name="Meng S."/>
            <person name="Li G."/>
            <person name="Viehrig K."/>
            <person name="Ye F."/>
            <person name="Su P."/>
            <person name="Kiefer A.F."/>
            <person name="Nichols A."/>
            <person name="Cepeda A.J."/>
            <person name="Yan W."/>
            <person name="Fan B."/>
            <person name="Jiang Y."/>
            <person name="Adhikari A."/>
            <person name="Zheng C.-J."/>
            <person name="Schuster L."/>
            <person name="Cowan T.M."/>
            <person name="Smanski M.J."/>
            <person name="Chevrette M.G."/>
            <person name="De Carvalho L.P.S."/>
            <person name="Shen B."/>
        </authorList>
    </citation>
    <scope>NUCLEOTIDE SEQUENCE [LARGE SCALE GENOMIC DNA]</scope>
    <source>
        <strain evidence="3 4">NPDC050403</strain>
    </source>
</reference>
<dbReference type="SUPFAM" id="SSF51735">
    <property type="entry name" value="NAD(P)-binding Rossmann-fold domains"/>
    <property type="match status" value="1"/>
</dbReference>
<gene>
    <name evidence="3" type="ORF">AB0I48_31885</name>
</gene>
<dbReference type="PRINTS" id="PR00081">
    <property type="entry name" value="GDHRDH"/>
</dbReference>
<dbReference type="Proteomes" id="UP001551695">
    <property type="component" value="Unassembled WGS sequence"/>
</dbReference>
<dbReference type="EMBL" id="JBFAKC010000019">
    <property type="protein sequence ID" value="MEV0712171.1"/>
    <property type="molecule type" value="Genomic_DNA"/>
</dbReference>
<organism evidence="3 4">
    <name type="scientific">Nocardia aurea</name>
    <dbReference type="NCBI Taxonomy" id="2144174"/>
    <lineage>
        <taxon>Bacteria</taxon>
        <taxon>Bacillati</taxon>
        <taxon>Actinomycetota</taxon>
        <taxon>Actinomycetes</taxon>
        <taxon>Mycobacteriales</taxon>
        <taxon>Nocardiaceae</taxon>
        <taxon>Nocardia</taxon>
    </lineage>
</organism>
<dbReference type="RefSeq" id="WP_357789037.1">
    <property type="nucleotide sequence ID" value="NZ_JBFAKC010000019.1"/>
</dbReference>
<comment type="caution">
    <text evidence="3">The sequence shown here is derived from an EMBL/GenBank/DDBJ whole genome shotgun (WGS) entry which is preliminary data.</text>
</comment>
<proteinExistence type="inferred from homology"/>